<dbReference type="Gene3D" id="3.30.110.30">
    <property type="entry name" value="C-terminal domain of ProRS"/>
    <property type="match status" value="1"/>
</dbReference>
<dbReference type="InterPro" id="IPR006195">
    <property type="entry name" value="aa-tRNA-synth_II"/>
</dbReference>
<evidence type="ECO:0000256" key="1">
    <source>
        <dbReference type="ARBA" id="ARBA00004496"/>
    </source>
</evidence>
<comment type="similarity">
    <text evidence="9 10">Belongs to the class-II aminoacyl-tRNA synthetase family. ProS type 3 subfamily.</text>
</comment>
<dbReference type="Pfam" id="PF09180">
    <property type="entry name" value="ProRS-C_1"/>
    <property type="match status" value="1"/>
</dbReference>
<dbReference type="InterPro" id="IPR017449">
    <property type="entry name" value="Pro-tRNA_synth_II"/>
</dbReference>
<gene>
    <name evidence="10 13" type="primary">proS</name>
    <name evidence="13" type="ORF">MmiEs2_07120</name>
</gene>
<keyword evidence="7 10" id="KW-0030">Aminoacyl-tRNA synthetase</keyword>
<dbReference type="GO" id="GO:0005737">
    <property type="term" value="C:cytoplasm"/>
    <property type="evidence" value="ECO:0007669"/>
    <property type="project" value="UniProtKB-SubCell"/>
</dbReference>
<dbReference type="EMBL" id="CP131062">
    <property type="protein sequence ID" value="WNY28521.1"/>
    <property type="molecule type" value="Genomic_DNA"/>
</dbReference>
<feature type="domain" description="Aminoacyl-transfer RNA synthetases class-II family profile" evidence="12">
    <location>
        <begin position="55"/>
        <end position="303"/>
    </location>
</feature>
<evidence type="ECO:0000256" key="9">
    <source>
        <dbReference type="ARBA" id="ARBA00060806"/>
    </source>
</evidence>
<evidence type="ECO:0000313" key="13">
    <source>
        <dbReference type="EMBL" id="WNY28521.1"/>
    </source>
</evidence>
<evidence type="ECO:0000256" key="10">
    <source>
        <dbReference type="HAMAP-Rule" id="MF_01571"/>
    </source>
</evidence>
<sequence>MAENKTENKKTGKNDAGKNDSGKEAVLPPKSDFSEWFNSIIDIGQIMDVRYPVKGLYVWYPFGFGIRKRVYNIIRDIMDNSGHDETLFPLLIPETEFMKEADHIKGFEDEVFWVTHGGVTPLDVRLALRPTSETAIYPMYKLWVRSHADLPLKLYQVVNTFRHETKHTRPLIRLREITSFKEAHTVHATWEDAKNQVDEAVGLYTDIYKKLSVPVLISKRPDWDKFPGGDYTIALDTIMPDGKTLQIGTVHHLGTNFAKTYDIMYENAEGEQEYVNQTCYGISERSIAALISVHGDDKGLVLPPAVAPTQVVVIPVLFKDTTEAVMNACNKVVSDLKNAGFRVEMDASDARPGAKYYKWELKGSCLRIEIGPRDLEKNSAVLVRRDKGEKQFASLDGIVETVDAELKQMAEDLYTAAEEKMNAMIAPCETTEEVVAQIGKGVATLPWCGCEECGMKIEEETNGSILGTPNVETEIKKGKCPACGKEADQIVYIAKMY</sequence>
<dbReference type="GeneID" id="85197170"/>
<comment type="subcellular location">
    <subcellularLocation>
        <location evidence="1 10">Cytoplasm</location>
    </subcellularLocation>
</comment>
<dbReference type="SUPFAM" id="SSF64586">
    <property type="entry name" value="C-terminal domain of ProRS"/>
    <property type="match status" value="1"/>
</dbReference>
<evidence type="ECO:0000256" key="7">
    <source>
        <dbReference type="ARBA" id="ARBA00023146"/>
    </source>
</evidence>
<dbReference type="InterPro" id="IPR004499">
    <property type="entry name" value="Pro-tRNA-ligase_IIa_arc-type"/>
</dbReference>
<evidence type="ECO:0000256" key="2">
    <source>
        <dbReference type="ARBA" id="ARBA00022490"/>
    </source>
</evidence>
<dbReference type="AlphaFoldDB" id="A0AA96ZY66"/>
<dbReference type="Proteomes" id="UP001302662">
    <property type="component" value="Chromosome"/>
</dbReference>
<evidence type="ECO:0000256" key="8">
    <source>
        <dbReference type="ARBA" id="ARBA00047671"/>
    </source>
</evidence>
<dbReference type="Pfam" id="PF00587">
    <property type="entry name" value="tRNA-synt_2b"/>
    <property type="match status" value="1"/>
</dbReference>
<dbReference type="InterPro" id="IPR002314">
    <property type="entry name" value="aa-tRNA-synt_IIb"/>
</dbReference>
<dbReference type="GO" id="GO:0004827">
    <property type="term" value="F:proline-tRNA ligase activity"/>
    <property type="evidence" value="ECO:0007669"/>
    <property type="project" value="UniProtKB-UniRule"/>
</dbReference>
<dbReference type="SUPFAM" id="SSF55681">
    <property type="entry name" value="Class II aaRS and biotin synthetases"/>
    <property type="match status" value="1"/>
</dbReference>
<dbReference type="Gene3D" id="3.30.930.10">
    <property type="entry name" value="Bira Bifunctional Protein, Domain 2"/>
    <property type="match status" value="1"/>
</dbReference>
<comment type="domain">
    <text evidence="10">Consists of three domains: the N-terminal catalytic domain, the anticodon-binding domain and the C-terminal extension.</text>
</comment>
<dbReference type="InterPro" id="IPR016061">
    <property type="entry name" value="Pro-tRNA_ligase_II_C"/>
</dbReference>
<evidence type="ECO:0000256" key="4">
    <source>
        <dbReference type="ARBA" id="ARBA00022741"/>
    </source>
</evidence>
<dbReference type="InterPro" id="IPR036621">
    <property type="entry name" value="Anticodon-bd_dom_sf"/>
</dbReference>
<dbReference type="EC" id="6.1.1.15" evidence="10"/>
<evidence type="ECO:0000256" key="5">
    <source>
        <dbReference type="ARBA" id="ARBA00022840"/>
    </source>
</evidence>
<protein>
    <recommendedName>
        <fullName evidence="10">Proline--tRNA ligase</fullName>
        <ecNumber evidence="10">6.1.1.15</ecNumber>
    </recommendedName>
    <alternativeName>
        <fullName evidence="10">Prolyl-tRNA synthetase</fullName>
        <shortName evidence="10">ProRS</shortName>
    </alternativeName>
</protein>
<dbReference type="SMART" id="SM00946">
    <property type="entry name" value="ProRS-C_1"/>
    <property type="match status" value="1"/>
</dbReference>
<dbReference type="SUPFAM" id="SSF52954">
    <property type="entry name" value="Class II aaRS ABD-related"/>
    <property type="match status" value="1"/>
</dbReference>
<keyword evidence="3 10" id="KW-0436">Ligase</keyword>
<feature type="compositionally biased region" description="Basic and acidic residues" evidence="11">
    <location>
        <begin position="1"/>
        <end position="23"/>
    </location>
</feature>
<dbReference type="HAMAP" id="MF_01571">
    <property type="entry name" value="Pro_tRNA_synth_type3"/>
    <property type="match status" value="1"/>
</dbReference>
<comment type="function">
    <text evidence="10">Catalyzes the attachment of proline to tRNA(Pro) in a two-step reaction: proline is first activated by ATP to form Pro-AMP and then transferred to the acceptor end of tRNA(Pro).</text>
</comment>
<dbReference type="CDD" id="cd00778">
    <property type="entry name" value="ProRS_core_arch_euk"/>
    <property type="match status" value="1"/>
</dbReference>
<dbReference type="GO" id="GO:0006433">
    <property type="term" value="P:prolyl-tRNA aminoacylation"/>
    <property type="evidence" value="ECO:0007669"/>
    <property type="project" value="UniProtKB-UniRule"/>
</dbReference>
<keyword evidence="5 10" id="KW-0067">ATP-binding</keyword>
<accession>A0AA96ZY66</accession>
<evidence type="ECO:0000259" key="12">
    <source>
        <dbReference type="PROSITE" id="PS50862"/>
    </source>
</evidence>
<keyword evidence="4 10" id="KW-0547">Nucleotide-binding</keyword>
<comment type="catalytic activity">
    <reaction evidence="8 10">
        <text>tRNA(Pro) + L-proline + ATP = L-prolyl-tRNA(Pro) + AMP + diphosphate</text>
        <dbReference type="Rhea" id="RHEA:14305"/>
        <dbReference type="Rhea" id="RHEA-COMP:9700"/>
        <dbReference type="Rhea" id="RHEA-COMP:9702"/>
        <dbReference type="ChEBI" id="CHEBI:30616"/>
        <dbReference type="ChEBI" id="CHEBI:33019"/>
        <dbReference type="ChEBI" id="CHEBI:60039"/>
        <dbReference type="ChEBI" id="CHEBI:78442"/>
        <dbReference type="ChEBI" id="CHEBI:78532"/>
        <dbReference type="ChEBI" id="CHEBI:456215"/>
        <dbReference type="EC" id="6.1.1.15"/>
    </reaction>
</comment>
<dbReference type="GO" id="GO:0017101">
    <property type="term" value="C:aminoacyl-tRNA synthetase multienzyme complex"/>
    <property type="evidence" value="ECO:0007669"/>
    <property type="project" value="TreeGrafter"/>
</dbReference>
<dbReference type="PROSITE" id="PS50862">
    <property type="entry name" value="AA_TRNA_LIGASE_II"/>
    <property type="match status" value="1"/>
</dbReference>
<evidence type="ECO:0000313" key="14">
    <source>
        <dbReference type="Proteomes" id="UP001302662"/>
    </source>
</evidence>
<dbReference type="FunFam" id="3.30.930.10:FF:000037">
    <property type="entry name" value="Proline--tRNA ligase"/>
    <property type="match status" value="1"/>
</dbReference>
<reference evidence="13 14" key="1">
    <citation type="submission" date="2023-07" db="EMBL/GenBank/DDBJ databases">
        <title>Closed genome sequence of Methanimicrococcus sp. Es2.</title>
        <authorList>
            <person name="Protasov E."/>
            <person name="Platt K."/>
            <person name="Reeh H."/>
            <person name="Poehlein A."/>
            <person name="Daniel R."/>
            <person name="Brune A."/>
        </authorList>
    </citation>
    <scope>NUCLEOTIDE SEQUENCE [LARGE SCALE GENOMIC DNA]</scope>
    <source>
        <strain evidence="13 14">Es2</strain>
    </source>
</reference>
<evidence type="ECO:0000256" key="11">
    <source>
        <dbReference type="SAM" id="MobiDB-lite"/>
    </source>
</evidence>
<dbReference type="GO" id="GO:0005524">
    <property type="term" value="F:ATP binding"/>
    <property type="evidence" value="ECO:0007669"/>
    <property type="project" value="UniProtKB-UniRule"/>
</dbReference>
<organism evidence="13 14">
    <name type="scientific">Methanimicrococcus stummii</name>
    <dbReference type="NCBI Taxonomy" id="3028294"/>
    <lineage>
        <taxon>Archaea</taxon>
        <taxon>Methanobacteriati</taxon>
        <taxon>Methanobacteriota</taxon>
        <taxon>Stenosarchaea group</taxon>
        <taxon>Methanomicrobia</taxon>
        <taxon>Methanosarcinales</taxon>
        <taxon>Methanosarcinaceae</taxon>
        <taxon>Methanimicrococcus</taxon>
    </lineage>
</organism>
<dbReference type="NCBIfam" id="TIGR00408">
    <property type="entry name" value="proS_fam_I"/>
    <property type="match status" value="1"/>
</dbReference>
<dbReference type="InterPro" id="IPR033721">
    <property type="entry name" value="ProRS_core_arch_euk"/>
</dbReference>
<proteinExistence type="inferred from homology"/>
<dbReference type="FunFam" id="3.40.50.800:FF:000005">
    <property type="entry name" value="bifunctional glutamate/proline--tRNA ligase"/>
    <property type="match status" value="1"/>
</dbReference>
<dbReference type="InterPro" id="IPR004154">
    <property type="entry name" value="Anticodon-bd"/>
</dbReference>
<dbReference type="CDD" id="cd00862">
    <property type="entry name" value="ProRS_anticodon_zinc"/>
    <property type="match status" value="1"/>
</dbReference>
<dbReference type="PANTHER" id="PTHR43382:SF2">
    <property type="entry name" value="BIFUNCTIONAL GLUTAMATE_PROLINE--TRNA LIGASE"/>
    <property type="match status" value="1"/>
</dbReference>
<dbReference type="PANTHER" id="PTHR43382">
    <property type="entry name" value="PROLYL-TRNA SYNTHETASE"/>
    <property type="match status" value="1"/>
</dbReference>
<evidence type="ECO:0000256" key="6">
    <source>
        <dbReference type="ARBA" id="ARBA00022917"/>
    </source>
</evidence>
<feature type="region of interest" description="Disordered" evidence="11">
    <location>
        <begin position="1"/>
        <end position="27"/>
    </location>
</feature>
<dbReference type="RefSeq" id="WP_316560064.1">
    <property type="nucleotide sequence ID" value="NZ_CP131062.1"/>
</dbReference>
<dbReference type="InterPro" id="IPR002316">
    <property type="entry name" value="Pro-tRNA-ligase_IIa"/>
</dbReference>
<dbReference type="KEGG" id="mees:MmiEs2_07120"/>
<keyword evidence="14" id="KW-1185">Reference proteome</keyword>
<dbReference type="PRINTS" id="PR01046">
    <property type="entry name" value="TRNASYNTHPRO"/>
</dbReference>
<dbReference type="InterPro" id="IPR045864">
    <property type="entry name" value="aa-tRNA-synth_II/BPL/LPL"/>
</dbReference>
<dbReference type="Pfam" id="PF03129">
    <property type="entry name" value="HGTP_anticodon"/>
    <property type="match status" value="1"/>
</dbReference>
<comment type="subunit">
    <text evidence="10">Homodimer.</text>
</comment>
<name>A0AA96ZY66_9EURY</name>
<evidence type="ECO:0000256" key="3">
    <source>
        <dbReference type="ARBA" id="ARBA00022598"/>
    </source>
</evidence>
<dbReference type="Gene3D" id="3.40.50.800">
    <property type="entry name" value="Anticodon-binding domain"/>
    <property type="match status" value="1"/>
</dbReference>
<keyword evidence="2 10" id="KW-0963">Cytoplasm</keyword>
<keyword evidence="6 10" id="KW-0648">Protein biosynthesis</keyword>